<evidence type="ECO:0000256" key="1">
    <source>
        <dbReference type="SAM" id="MobiDB-lite"/>
    </source>
</evidence>
<dbReference type="Proteomes" id="UP001212997">
    <property type="component" value="Unassembled WGS sequence"/>
</dbReference>
<organism evidence="2 3">
    <name type="scientific">Meripilus lineatus</name>
    <dbReference type="NCBI Taxonomy" id="2056292"/>
    <lineage>
        <taxon>Eukaryota</taxon>
        <taxon>Fungi</taxon>
        <taxon>Dikarya</taxon>
        <taxon>Basidiomycota</taxon>
        <taxon>Agaricomycotina</taxon>
        <taxon>Agaricomycetes</taxon>
        <taxon>Polyporales</taxon>
        <taxon>Meripilaceae</taxon>
        <taxon>Meripilus</taxon>
    </lineage>
</organism>
<proteinExistence type="predicted"/>
<keyword evidence="3" id="KW-1185">Reference proteome</keyword>
<dbReference type="EMBL" id="JANAWD010001410">
    <property type="protein sequence ID" value="KAJ3473404.1"/>
    <property type="molecule type" value="Genomic_DNA"/>
</dbReference>
<evidence type="ECO:0000313" key="2">
    <source>
        <dbReference type="EMBL" id="KAJ3473404.1"/>
    </source>
</evidence>
<feature type="compositionally biased region" description="Low complexity" evidence="1">
    <location>
        <begin position="308"/>
        <end position="319"/>
    </location>
</feature>
<comment type="caution">
    <text evidence="2">The sequence shown here is derived from an EMBL/GenBank/DDBJ whole genome shotgun (WGS) entry which is preliminary data.</text>
</comment>
<accession>A0AAD5UNU9</accession>
<feature type="compositionally biased region" description="Basic residues" evidence="1">
    <location>
        <begin position="376"/>
        <end position="388"/>
    </location>
</feature>
<name>A0AAD5UNU9_9APHY</name>
<reference evidence="2" key="1">
    <citation type="submission" date="2022-07" db="EMBL/GenBank/DDBJ databases">
        <title>Genome Sequence of Physisporinus lineatus.</title>
        <authorList>
            <person name="Buettner E."/>
        </authorList>
    </citation>
    <scope>NUCLEOTIDE SEQUENCE</scope>
    <source>
        <strain evidence="2">VT162</strain>
    </source>
</reference>
<feature type="compositionally biased region" description="Polar residues" evidence="1">
    <location>
        <begin position="353"/>
        <end position="368"/>
    </location>
</feature>
<feature type="region of interest" description="Disordered" evidence="1">
    <location>
        <begin position="296"/>
        <end position="401"/>
    </location>
</feature>
<gene>
    <name evidence="2" type="ORF">NLI96_g13019</name>
</gene>
<evidence type="ECO:0000313" key="3">
    <source>
        <dbReference type="Proteomes" id="UP001212997"/>
    </source>
</evidence>
<sequence>MRARTTLPDPMTFKDALVATASQCGNTVITSPNMNYIPIPALGQLCVQIRADGRFGVEDPIQWPQMLSHKYCHYSCILRRPIEPHIPRQVMWRKVTPQDFVVSHGSLVSGIGILAESFRLDLALFVDMMSRDVSKYQERTSRTMSHLNFCEMSMRTSLACLLFPSTYRDLTIQVVNVQRYYLECEAWLYWYGTVDERILTASQGRRVDEVRMGAFTADPASTAKLFSAGIPVWLFRIPSAITTDTAIAEIVAFSEPNEITTDIGIFGSVVYRGLPGEGHHAAISLGGHTYLDIPKVFLPPPSGDDQISTSSPNTTSHSSDAARPSGAGPIRSQTRIVRPSPYDATRTSRAEHSTSTAKQTSRLPSNPTSNATSAKGKGKGKAKGKGKGNGKTTKPPVPQRNKFVETHSEFLPPQISVWAECLAAVDQKAETIGKINYFVPEPALIMAQTIRPENFEPIHQQWWRDYLNHVRLDDAGKPGTATGERKGEVFALFNTIFPDSMVTSPGQPSFFGKELRELDARLCQEVLWEVYEMGFRMELLAMDRKLCPSDSGPQPSADSLYSEQRRVERVAEVFSQKTHIRISALPTSHSGLAAEDIKDRAPALEALRQILKQWPGAPPSIKTREISAGMSADVLHMAEKSLIQFYADTFYRYSSRAPLVPHRFPL</sequence>
<dbReference type="AlphaFoldDB" id="A0AAD5UNU9"/>
<protein>
    <submittedName>
        <fullName evidence="2">Uncharacterized protein</fullName>
    </submittedName>
</protein>